<accession>A0ABR3FMX5</accession>
<name>A0ABR3FMX5_9AGAR</name>
<sequence>MSNMPPLVSSFALPRFGLPRELLTVRKDLVELSGPFYLPTVNMGSLRWSRTDGSNTPAFVIYKDWSEAERRFDTDFCTAEKAFLRDRKLIDDEAEESNSLGSEGDEDSISDETDQEEERQLVSDICTDHPVEFVVLAKTARRARTTRHVVLEAIQEDSVLRNDFEVAVATLADLCHLDSKEGWAVDAVVLNGLRTELFNSTKIVVRSSSITCAPGSVVEASFTLGRTPVPMVRKERFTAELTSIRVHAPPEAAEVVVSVSEPEQDSIPRKRRSKRARRA</sequence>
<feature type="region of interest" description="Disordered" evidence="1">
    <location>
        <begin position="94"/>
        <end position="120"/>
    </location>
</feature>
<feature type="compositionally biased region" description="Basic residues" evidence="1">
    <location>
        <begin position="269"/>
        <end position="279"/>
    </location>
</feature>
<evidence type="ECO:0000313" key="2">
    <source>
        <dbReference type="EMBL" id="KAL0576676.1"/>
    </source>
</evidence>
<dbReference type="EMBL" id="JBAHYK010000208">
    <property type="protein sequence ID" value="KAL0576676.1"/>
    <property type="molecule type" value="Genomic_DNA"/>
</dbReference>
<organism evidence="2 3">
    <name type="scientific">Marasmius crinis-equi</name>
    <dbReference type="NCBI Taxonomy" id="585013"/>
    <lineage>
        <taxon>Eukaryota</taxon>
        <taxon>Fungi</taxon>
        <taxon>Dikarya</taxon>
        <taxon>Basidiomycota</taxon>
        <taxon>Agaricomycotina</taxon>
        <taxon>Agaricomycetes</taxon>
        <taxon>Agaricomycetidae</taxon>
        <taxon>Agaricales</taxon>
        <taxon>Marasmiineae</taxon>
        <taxon>Marasmiaceae</taxon>
        <taxon>Marasmius</taxon>
    </lineage>
</organism>
<protein>
    <submittedName>
        <fullName evidence="2">Uncharacterized protein</fullName>
    </submittedName>
</protein>
<feature type="compositionally biased region" description="Acidic residues" evidence="1">
    <location>
        <begin position="103"/>
        <end position="117"/>
    </location>
</feature>
<proteinExistence type="predicted"/>
<comment type="caution">
    <text evidence="2">The sequence shown here is derived from an EMBL/GenBank/DDBJ whole genome shotgun (WGS) entry which is preliminary data.</text>
</comment>
<keyword evidence="3" id="KW-1185">Reference proteome</keyword>
<gene>
    <name evidence="2" type="ORF">V5O48_005303</name>
</gene>
<evidence type="ECO:0000313" key="3">
    <source>
        <dbReference type="Proteomes" id="UP001465976"/>
    </source>
</evidence>
<evidence type="ECO:0000256" key="1">
    <source>
        <dbReference type="SAM" id="MobiDB-lite"/>
    </source>
</evidence>
<reference evidence="2 3" key="1">
    <citation type="submission" date="2024-02" db="EMBL/GenBank/DDBJ databases">
        <title>A draft genome for the cacao thread blight pathogen Marasmius crinis-equi.</title>
        <authorList>
            <person name="Cohen S.P."/>
            <person name="Baruah I.K."/>
            <person name="Amoako-Attah I."/>
            <person name="Bukari Y."/>
            <person name="Meinhardt L.W."/>
            <person name="Bailey B.A."/>
        </authorList>
    </citation>
    <scope>NUCLEOTIDE SEQUENCE [LARGE SCALE GENOMIC DNA]</scope>
    <source>
        <strain evidence="2 3">GH-76</strain>
    </source>
</reference>
<feature type="region of interest" description="Disordered" evidence="1">
    <location>
        <begin position="255"/>
        <end position="279"/>
    </location>
</feature>
<dbReference type="Proteomes" id="UP001465976">
    <property type="component" value="Unassembled WGS sequence"/>
</dbReference>